<comment type="caution">
    <text evidence="1">The sequence shown here is derived from an EMBL/GenBank/DDBJ whole genome shotgun (WGS) entry which is preliminary data.</text>
</comment>
<dbReference type="Pfam" id="PF07722">
    <property type="entry name" value="Peptidase_C26"/>
    <property type="match status" value="1"/>
</dbReference>
<reference evidence="1" key="1">
    <citation type="submission" date="2021-05" db="EMBL/GenBank/DDBJ databases">
        <title>Pangenome of Leuconostoc gelidum warrants species status for Leuconostoc gelidum subsp. gasicomitatum.</title>
        <authorList>
            <person name="Johansson P."/>
            <person name="Sade E."/>
            <person name="Hultman J."/>
            <person name="Auvinen P."/>
            <person name="Bjorkroth J."/>
        </authorList>
    </citation>
    <scope>NUCLEOTIDE SEQUENCE</scope>
    <source>
        <strain evidence="1">A.21.4</strain>
    </source>
</reference>
<dbReference type="InterPro" id="IPR011697">
    <property type="entry name" value="Peptidase_C26"/>
</dbReference>
<dbReference type="InterPro" id="IPR044668">
    <property type="entry name" value="PuuD-like"/>
</dbReference>
<proteinExistence type="predicted"/>
<dbReference type="InterPro" id="IPR029062">
    <property type="entry name" value="Class_I_gatase-like"/>
</dbReference>
<sequence>MIKKIGIPSNNVLHANPRFGTNYVDYVQKNYIDGLTNAGALPVILPIAQPESAKAYVDIVDALVFVGGQDVSPEYFGEEPHLKLAEIDRGRDAFEIALVAEAIRQEKPIFGICRGLQIINVALGGTLYQDLPSQYHTLTVKHDQYPTKWYMPTHHLVVKSDSWLNGVINENTLVNSFHHQAAKNLAAGLTLDATSTDGVVEAFSDENRRIYAVQWHPEMLLMGQVPEAQALFNAFVGKI</sequence>
<dbReference type="Proteomes" id="UP000752647">
    <property type="component" value="Unassembled WGS sequence"/>
</dbReference>
<dbReference type="RefSeq" id="WP_224143931.1">
    <property type="nucleotide sequence ID" value="NZ_CBCPIF010000001.1"/>
</dbReference>
<protein>
    <submittedName>
        <fullName evidence="1">Gamma-glutamyl-gamma-aminobutyrate hydrolase family protein</fullName>
    </submittedName>
</protein>
<organism evidence="1 2">
    <name type="scientific">Leuconostoc gasicomitatum</name>
    <dbReference type="NCBI Taxonomy" id="115778"/>
    <lineage>
        <taxon>Bacteria</taxon>
        <taxon>Bacillati</taxon>
        <taxon>Bacillota</taxon>
        <taxon>Bacilli</taxon>
        <taxon>Lactobacillales</taxon>
        <taxon>Lactobacillaceae</taxon>
        <taxon>Leuconostoc</taxon>
        <taxon>Leuconostoc gelidum group</taxon>
    </lineage>
</organism>
<name>A0A9Q3XTH6_9LACO</name>
<dbReference type="PANTHER" id="PTHR43235">
    <property type="entry name" value="GLUTAMINE AMIDOTRANSFERASE PB2B2.05-RELATED"/>
    <property type="match status" value="1"/>
</dbReference>
<keyword evidence="1" id="KW-0378">Hydrolase</keyword>
<dbReference type="PROSITE" id="PS51273">
    <property type="entry name" value="GATASE_TYPE_1"/>
    <property type="match status" value="1"/>
</dbReference>
<evidence type="ECO:0000313" key="2">
    <source>
        <dbReference type="Proteomes" id="UP000752647"/>
    </source>
</evidence>
<dbReference type="GO" id="GO:0006598">
    <property type="term" value="P:polyamine catabolic process"/>
    <property type="evidence" value="ECO:0007669"/>
    <property type="project" value="TreeGrafter"/>
</dbReference>
<dbReference type="EMBL" id="JAHBFI010000001">
    <property type="protein sequence ID" value="MBZ5961696.1"/>
    <property type="molecule type" value="Genomic_DNA"/>
</dbReference>
<gene>
    <name evidence="1" type="ORF">KIJ12_00695</name>
</gene>
<dbReference type="Gene3D" id="3.40.50.880">
    <property type="match status" value="1"/>
</dbReference>
<evidence type="ECO:0000313" key="1">
    <source>
        <dbReference type="EMBL" id="MBZ5961696.1"/>
    </source>
</evidence>
<dbReference type="GO" id="GO:0033969">
    <property type="term" value="F:gamma-glutamyl-gamma-aminobutyrate hydrolase activity"/>
    <property type="evidence" value="ECO:0007669"/>
    <property type="project" value="TreeGrafter"/>
</dbReference>
<dbReference type="AlphaFoldDB" id="A0A9Q3XTH6"/>
<dbReference type="PANTHER" id="PTHR43235:SF1">
    <property type="entry name" value="GLUTAMINE AMIDOTRANSFERASE PB2B2.05-RELATED"/>
    <property type="match status" value="1"/>
</dbReference>
<dbReference type="SUPFAM" id="SSF52317">
    <property type="entry name" value="Class I glutamine amidotransferase-like"/>
    <property type="match status" value="1"/>
</dbReference>
<dbReference type="GO" id="GO:0005829">
    <property type="term" value="C:cytosol"/>
    <property type="evidence" value="ECO:0007669"/>
    <property type="project" value="TreeGrafter"/>
</dbReference>
<dbReference type="CDD" id="cd01745">
    <property type="entry name" value="GATase1_2"/>
    <property type="match status" value="1"/>
</dbReference>
<accession>A0A9Q3XTH6</accession>